<evidence type="ECO:0000313" key="2">
    <source>
        <dbReference type="EMBL" id="CEP18937.1"/>
    </source>
</evidence>
<protein>
    <submittedName>
        <fullName evidence="2">Uncharacterized protein</fullName>
    </submittedName>
</protein>
<proteinExistence type="predicted"/>
<reference evidence="2 3" key="1">
    <citation type="submission" date="2014-09" db="EMBL/GenBank/DDBJ databases">
        <authorList>
            <person name="Ellenberger Sabrina"/>
        </authorList>
    </citation>
    <scope>NUCLEOTIDE SEQUENCE [LARGE SCALE GENOMIC DNA]</scope>
    <source>
        <strain evidence="2 3">CBS 412.66</strain>
    </source>
</reference>
<gene>
    <name evidence="2" type="primary">PARPA_13246.1 scaffold 46269</name>
</gene>
<feature type="region of interest" description="Disordered" evidence="1">
    <location>
        <begin position="419"/>
        <end position="440"/>
    </location>
</feature>
<name>A0A0B7NNH4_9FUNG</name>
<evidence type="ECO:0000313" key="3">
    <source>
        <dbReference type="Proteomes" id="UP000054107"/>
    </source>
</evidence>
<evidence type="ECO:0000256" key="1">
    <source>
        <dbReference type="SAM" id="MobiDB-lite"/>
    </source>
</evidence>
<dbReference type="OrthoDB" id="2285633at2759"/>
<dbReference type="AlphaFoldDB" id="A0A0B7NNH4"/>
<keyword evidence="3" id="KW-1185">Reference proteome</keyword>
<dbReference type="EMBL" id="LN733967">
    <property type="protein sequence ID" value="CEP18937.1"/>
    <property type="molecule type" value="Genomic_DNA"/>
</dbReference>
<organism evidence="2 3">
    <name type="scientific">Parasitella parasitica</name>
    <dbReference type="NCBI Taxonomy" id="35722"/>
    <lineage>
        <taxon>Eukaryota</taxon>
        <taxon>Fungi</taxon>
        <taxon>Fungi incertae sedis</taxon>
        <taxon>Mucoromycota</taxon>
        <taxon>Mucoromycotina</taxon>
        <taxon>Mucoromycetes</taxon>
        <taxon>Mucorales</taxon>
        <taxon>Mucorineae</taxon>
        <taxon>Mucoraceae</taxon>
        <taxon>Parasitella</taxon>
    </lineage>
</organism>
<dbReference type="Proteomes" id="UP000054107">
    <property type="component" value="Unassembled WGS sequence"/>
</dbReference>
<sequence>MAKTRKRSRSIEDDANVDVNDQVSQSVDEIQSTLLITSTELIKENIKKRRPSATKADTKLKQIFNVQKVKKAFDFAKTFVEDDDVMIPNCPLSIATTIKRACLKNYDNYKTLNDNDKSIVALGANGILDLSNKDSPHKDLLGSNAFNILQETHPPSLTSIDIFEDIVDVSDIEKKAKIDLSCARAYTNKKESSAKGFESTIYDVYSEYLKILQFKKKVFRKDLDITEGDFAVKVWGPILESTMRDEEEIRLKWGDSVGDSSGVSESRGFKVDVRAVYDRFSARKNLKEVDTANVEMARADASIGKITSDRTKLFIEKKCVIDRLVFEGINKEDAVIPCLQITGPRALLYSVRLVANGLYVATEEGRCSLVKNGNNISNFRHAVNLLQTFRRSALSLMNNNNQENNGSKKHNDTIMERRSTWIPPTNNNNKVPPLPQYLIK</sequence>
<accession>A0A0B7NNH4</accession>